<dbReference type="EMBL" id="MN034314">
    <property type="protein sequence ID" value="QDH88738.1"/>
    <property type="molecule type" value="Genomic_RNA"/>
</dbReference>
<evidence type="ECO:0000313" key="1">
    <source>
        <dbReference type="EMBL" id="QDH88738.1"/>
    </source>
</evidence>
<gene>
    <name evidence="1" type="ORF">H2Bulk35506_000002</name>
</gene>
<protein>
    <submittedName>
        <fullName evidence="1">Uncharacterized protein</fullName>
    </submittedName>
</protein>
<proteinExistence type="predicted"/>
<organism evidence="1">
    <name type="scientific">Leviviridae sp</name>
    <dbReference type="NCBI Taxonomy" id="2027243"/>
    <lineage>
        <taxon>Viruses</taxon>
        <taxon>Riboviria</taxon>
        <taxon>Orthornavirae</taxon>
        <taxon>Lenarviricota</taxon>
        <taxon>Leviviricetes</taxon>
        <taxon>Norzivirales</taxon>
        <taxon>Fiersviridae</taxon>
    </lineage>
</organism>
<accession>A0A514D536</accession>
<name>A0A514D536_9VIRU</name>
<sequence>MLSTNLTLDDSSGDELTWNLQAYLPDGARRIDSASTLTEPRFLEIKHSNSGKGAGIVDRHLVSASKQKLDGAGVPYKAIANFTMAVPRNTVFSTADVLDLAAAIIDLITDGGFSGSGFAGTTNASAILRGES</sequence>
<reference evidence="1" key="1">
    <citation type="submission" date="2019-05" db="EMBL/GenBank/DDBJ databases">
        <title>Metatranscriptomic reconstruction reveals RNA viruses with the potential to shape carbon cycling in soil.</title>
        <authorList>
            <person name="Starr E.P."/>
            <person name="Nuccio E."/>
            <person name="Pett-Ridge J."/>
            <person name="Banfield J.F."/>
            <person name="Firestone M.K."/>
        </authorList>
    </citation>
    <scope>NUCLEOTIDE SEQUENCE</scope>
    <source>
        <strain evidence="1">H2_Bulk_35_scaffold_506</strain>
    </source>
</reference>